<dbReference type="Pfam" id="PF00877">
    <property type="entry name" value="NLPC_P60"/>
    <property type="match status" value="1"/>
</dbReference>
<dbReference type="Pfam" id="PF01476">
    <property type="entry name" value="LysM"/>
    <property type="match status" value="1"/>
</dbReference>
<feature type="domain" description="NlpC/P60" evidence="9">
    <location>
        <begin position="97"/>
        <end position="219"/>
    </location>
</feature>
<dbReference type="AlphaFoldDB" id="A0A151B0C6"/>
<keyword evidence="6" id="KW-0788">Thiol protease</keyword>
<keyword evidence="5 10" id="KW-0378">Hydrolase</keyword>
<dbReference type="CDD" id="cd00118">
    <property type="entry name" value="LysM"/>
    <property type="match status" value="1"/>
</dbReference>
<feature type="domain" description="LysM" evidence="8">
    <location>
        <begin position="28"/>
        <end position="71"/>
    </location>
</feature>
<evidence type="ECO:0000256" key="7">
    <source>
        <dbReference type="SAM" id="SignalP"/>
    </source>
</evidence>
<evidence type="ECO:0000259" key="9">
    <source>
        <dbReference type="PROSITE" id="PS51935"/>
    </source>
</evidence>
<dbReference type="InterPro" id="IPR018392">
    <property type="entry name" value="LysM"/>
</dbReference>
<comment type="caution">
    <text evidence="10">The sequence shown here is derived from an EMBL/GenBank/DDBJ whole genome shotgun (WGS) entry which is preliminary data.</text>
</comment>
<dbReference type="InterPro" id="IPR051202">
    <property type="entry name" value="Peptidase_C40"/>
</dbReference>
<dbReference type="PANTHER" id="PTHR47053">
    <property type="entry name" value="MUREIN DD-ENDOPEPTIDASE MEPH-RELATED"/>
    <property type="match status" value="1"/>
</dbReference>
<dbReference type="InterPro" id="IPR000064">
    <property type="entry name" value="NLP_P60_dom"/>
</dbReference>
<dbReference type="GO" id="GO:0006508">
    <property type="term" value="P:proteolysis"/>
    <property type="evidence" value="ECO:0007669"/>
    <property type="project" value="UniProtKB-KW"/>
</dbReference>
<feature type="signal peptide" evidence="7">
    <location>
        <begin position="1"/>
        <end position="27"/>
    </location>
</feature>
<evidence type="ECO:0000256" key="1">
    <source>
        <dbReference type="ARBA" id="ARBA00007074"/>
    </source>
</evidence>
<dbReference type="Gene3D" id="3.90.1720.10">
    <property type="entry name" value="endopeptidase domain like (from Nostoc punctiforme)"/>
    <property type="match status" value="1"/>
</dbReference>
<dbReference type="EMBL" id="LTBC01000001">
    <property type="protein sequence ID" value="KYH33361.1"/>
    <property type="molecule type" value="Genomic_DNA"/>
</dbReference>
<keyword evidence="3 7" id="KW-0732">Signal</keyword>
<dbReference type="Proteomes" id="UP000075670">
    <property type="component" value="Unassembled WGS sequence"/>
</dbReference>
<dbReference type="PATRIC" id="fig|1122241.3.peg.70"/>
<dbReference type="OrthoDB" id="9808890at2"/>
<dbReference type="SUPFAM" id="SSF54001">
    <property type="entry name" value="Cysteine proteinases"/>
    <property type="match status" value="1"/>
</dbReference>
<evidence type="ECO:0000256" key="4">
    <source>
        <dbReference type="ARBA" id="ARBA00022737"/>
    </source>
</evidence>
<dbReference type="InterPro" id="IPR036779">
    <property type="entry name" value="LysM_dom_sf"/>
</dbReference>
<feature type="chain" id="PRO_5007577895" evidence="7">
    <location>
        <begin position="28"/>
        <end position="219"/>
    </location>
</feature>
<dbReference type="InterPro" id="IPR038765">
    <property type="entry name" value="Papain-like_cys_pep_sf"/>
</dbReference>
<dbReference type="SUPFAM" id="SSF54106">
    <property type="entry name" value="LysM domain"/>
    <property type="match status" value="1"/>
</dbReference>
<dbReference type="Gene3D" id="3.10.350.10">
    <property type="entry name" value="LysM domain"/>
    <property type="match status" value="1"/>
</dbReference>
<reference evidence="10 11" key="1">
    <citation type="submission" date="2016-02" db="EMBL/GenBank/DDBJ databases">
        <title>Genome sequence of Moorella mulderi DSM 14980.</title>
        <authorList>
            <person name="Poehlein A."/>
            <person name="Daniel R."/>
        </authorList>
    </citation>
    <scope>NUCLEOTIDE SEQUENCE [LARGE SCALE GENOMIC DNA]</scope>
    <source>
        <strain evidence="10 11">DSM 14980</strain>
    </source>
</reference>
<proteinExistence type="inferred from homology"/>
<evidence type="ECO:0000256" key="2">
    <source>
        <dbReference type="ARBA" id="ARBA00022670"/>
    </source>
</evidence>
<dbReference type="SMART" id="SM00257">
    <property type="entry name" value="LysM"/>
    <property type="match status" value="1"/>
</dbReference>
<keyword evidence="4" id="KW-0677">Repeat</keyword>
<dbReference type="GO" id="GO:0008234">
    <property type="term" value="F:cysteine-type peptidase activity"/>
    <property type="evidence" value="ECO:0007669"/>
    <property type="project" value="UniProtKB-KW"/>
</dbReference>
<dbReference type="EC" id="3.4.19.11" evidence="10"/>
<evidence type="ECO:0000313" key="11">
    <source>
        <dbReference type="Proteomes" id="UP000075670"/>
    </source>
</evidence>
<evidence type="ECO:0000313" key="10">
    <source>
        <dbReference type="EMBL" id="KYH33361.1"/>
    </source>
</evidence>
<evidence type="ECO:0000256" key="5">
    <source>
        <dbReference type="ARBA" id="ARBA00022801"/>
    </source>
</evidence>
<keyword evidence="11" id="KW-1185">Reference proteome</keyword>
<evidence type="ECO:0000259" key="8">
    <source>
        <dbReference type="PROSITE" id="PS51782"/>
    </source>
</evidence>
<evidence type="ECO:0000256" key="3">
    <source>
        <dbReference type="ARBA" id="ARBA00022729"/>
    </source>
</evidence>
<dbReference type="PROSITE" id="PS51935">
    <property type="entry name" value="NLPC_P60"/>
    <property type="match status" value="1"/>
</dbReference>
<dbReference type="PROSITE" id="PS51782">
    <property type="entry name" value="LYSM"/>
    <property type="match status" value="1"/>
</dbReference>
<sequence>MKKWGKYCLTTVLAGSFILAAAGTATAQPYEVKKGDTLWAISRRYGVTVEQIQAANNLHSSLILVGQVLEIPASIPSSGTEVRNVLPASRGEETTPTTTAKRVAAIARQYLGVPYRWAGTSPSGFDCSGFTQYVFRQVGIELPRTASDQAASGSHVAKEDLQVGDLVFFNTYGTGISHVGIYIGNGKFISASSSRGVAIDNIDDPYYWGRRYRGARRVI</sequence>
<dbReference type="PANTHER" id="PTHR47053:SF1">
    <property type="entry name" value="MUREIN DD-ENDOPEPTIDASE MEPH-RELATED"/>
    <property type="match status" value="1"/>
</dbReference>
<keyword evidence="2" id="KW-0645">Protease</keyword>
<name>A0A151B0C6_9FIRM</name>
<evidence type="ECO:0000256" key="6">
    <source>
        <dbReference type="ARBA" id="ARBA00022807"/>
    </source>
</evidence>
<comment type="similarity">
    <text evidence="1">Belongs to the peptidase C40 family.</text>
</comment>
<organism evidence="10 11">
    <name type="scientific">Moorella mulderi DSM 14980</name>
    <dbReference type="NCBI Taxonomy" id="1122241"/>
    <lineage>
        <taxon>Bacteria</taxon>
        <taxon>Bacillati</taxon>
        <taxon>Bacillota</taxon>
        <taxon>Clostridia</taxon>
        <taxon>Neomoorellales</taxon>
        <taxon>Neomoorellaceae</taxon>
        <taxon>Neomoorella</taxon>
    </lineage>
</organism>
<accession>A0A151B0C6</accession>
<protein>
    <submittedName>
        <fullName evidence="10">D-gamma-glutamyl-meso-diaminopimelic acid endopeptidase CwlS</fullName>
        <ecNumber evidence="10">3.4.19.11</ecNumber>
    </submittedName>
</protein>
<gene>
    <name evidence="10" type="primary">cwlS</name>
    <name evidence="10" type="ORF">MOMUL_00620</name>
</gene>
<dbReference type="RefSeq" id="WP_062280055.1">
    <property type="nucleotide sequence ID" value="NZ_LTBC01000001.1"/>
</dbReference>